<organism evidence="1 2">
    <name type="scientific">Basidiobolus ranarum</name>
    <dbReference type="NCBI Taxonomy" id="34480"/>
    <lineage>
        <taxon>Eukaryota</taxon>
        <taxon>Fungi</taxon>
        <taxon>Fungi incertae sedis</taxon>
        <taxon>Zoopagomycota</taxon>
        <taxon>Entomophthoromycotina</taxon>
        <taxon>Basidiobolomycetes</taxon>
        <taxon>Basidiobolales</taxon>
        <taxon>Basidiobolaceae</taxon>
        <taxon>Basidiobolus</taxon>
    </lineage>
</organism>
<evidence type="ECO:0000313" key="2">
    <source>
        <dbReference type="Proteomes" id="UP001479436"/>
    </source>
</evidence>
<dbReference type="EMBL" id="JASJQH010007227">
    <property type="protein sequence ID" value="KAK9712268.1"/>
    <property type="molecule type" value="Genomic_DNA"/>
</dbReference>
<comment type="caution">
    <text evidence="1">The sequence shown here is derived from an EMBL/GenBank/DDBJ whole genome shotgun (WGS) entry which is preliminary data.</text>
</comment>
<reference evidence="1 2" key="1">
    <citation type="submission" date="2023-04" db="EMBL/GenBank/DDBJ databases">
        <title>Genome of Basidiobolus ranarum AG-B5.</title>
        <authorList>
            <person name="Stajich J.E."/>
            <person name="Carter-House D."/>
            <person name="Gryganskyi A."/>
        </authorList>
    </citation>
    <scope>NUCLEOTIDE SEQUENCE [LARGE SCALE GENOMIC DNA]</scope>
    <source>
        <strain evidence="1 2">AG-B5</strain>
    </source>
</reference>
<gene>
    <name evidence="1" type="ORF">K7432_007262</name>
</gene>
<evidence type="ECO:0000313" key="1">
    <source>
        <dbReference type="EMBL" id="KAK9712268.1"/>
    </source>
</evidence>
<dbReference type="Proteomes" id="UP001479436">
    <property type="component" value="Unassembled WGS sequence"/>
</dbReference>
<accession>A0ABR2W0D0</accession>
<sequence length="100" mass="10755">MGSPFPLDVKVDVTNESARSPHVSQNPCNDIEVKVRALDIGINAVVCLRGNEPTPPNIAHMPPNTSGRCPTVDAKVRALGLDIRAVVCIEDRIEVFVGLQ</sequence>
<keyword evidence="2" id="KW-1185">Reference proteome</keyword>
<proteinExistence type="predicted"/>
<name>A0ABR2W0D0_9FUNG</name>
<protein>
    <submittedName>
        <fullName evidence="1">Uncharacterized protein</fullName>
    </submittedName>
</protein>